<evidence type="ECO:0000256" key="9">
    <source>
        <dbReference type="ARBA" id="ARBA00023136"/>
    </source>
</evidence>
<dbReference type="AlphaFoldDB" id="A0A1Y1UQY1"/>
<protein>
    <recommendedName>
        <fullName evidence="12">Elongation of fatty acids protein</fullName>
        <ecNumber evidence="12">2.3.1.-</ecNumber>
    </recommendedName>
</protein>
<dbReference type="OrthoDB" id="434092at2759"/>
<accession>A0A1Y1UQY1</accession>
<dbReference type="PANTHER" id="PTHR11157">
    <property type="entry name" value="FATTY ACID ACYL TRANSFERASE-RELATED"/>
    <property type="match status" value="1"/>
</dbReference>
<keyword evidence="8 12" id="KW-0443">Lipid metabolism</keyword>
<evidence type="ECO:0000256" key="1">
    <source>
        <dbReference type="ARBA" id="ARBA00004141"/>
    </source>
</evidence>
<evidence type="ECO:0000313" key="15">
    <source>
        <dbReference type="Proteomes" id="UP000193719"/>
    </source>
</evidence>
<feature type="transmembrane region" description="Helical" evidence="12">
    <location>
        <begin position="250"/>
        <end position="271"/>
    </location>
</feature>
<evidence type="ECO:0000256" key="3">
    <source>
        <dbReference type="ARBA" id="ARBA00022516"/>
    </source>
</evidence>
<gene>
    <name evidence="14" type="ORF">BCR36DRAFT_339933</name>
</gene>
<comment type="similarity">
    <text evidence="2 12">Belongs to the ELO family.</text>
</comment>
<evidence type="ECO:0000313" key="14">
    <source>
        <dbReference type="EMBL" id="ORX40362.1"/>
    </source>
</evidence>
<dbReference type="Proteomes" id="UP000193719">
    <property type="component" value="Unassembled WGS sequence"/>
</dbReference>
<dbReference type="GO" id="GO:0034626">
    <property type="term" value="P:fatty acid elongation, polyunsaturated fatty acid"/>
    <property type="evidence" value="ECO:0007669"/>
    <property type="project" value="TreeGrafter"/>
</dbReference>
<feature type="compositionally biased region" description="Low complexity" evidence="13">
    <location>
        <begin position="327"/>
        <end position="337"/>
    </location>
</feature>
<evidence type="ECO:0000256" key="12">
    <source>
        <dbReference type="RuleBase" id="RU361115"/>
    </source>
</evidence>
<dbReference type="EMBL" id="MCFH01000099">
    <property type="protein sequence ID" value="ORX40362.1"/>
    <property type="molecule type" value="Genomic_DNA"/>
</dbReference>
<dbReference type="Pfam" id="PF01151">
    <property type="entry name" value="ELO"/>
    <property type="match status" value="1"/>
</dbReference>
<comment type="subcellular location">
    <subcellularLocation>
        <location evidence="1">Membrane</location>
        <topology evidence="1">Multi-pass membrane protein</topology>
    </subcellularLocation>
</comment>
<feature type="region of interest" description="Disordered" evidence="13">
    <location>
        <begin position="317"/>
        <end position="346"/>
    </location>
</feature>
<feature type="transmembrane region" description="Helical" evidence="12">
    <location>
        <begin position="77"/>
        <end position="93"/>
    </location>
</feature>
<comment type="catalytic activity">
    <reaction evidence="11">
        <text>a very-long-chain acyl-CoA + malonyl-CoA + H(+) = a very-long-chain 3-oxoacyl-CoA + CO2 + CoA</text>
        <dbReference type="Rhea" id="RHEA:32727"/>
        <dbReference type="ChEBI" id="CHEBI:15378"/>
        <dbReference type="ChEBI" id="CHEBI:16526"/>
        <dbReference type="ChEBI" id="CHEBI:57287"/>
        <dbReference type="ChEBI" id="CHEBI:57384"/>
        <dbReference type="ChEBI" id="CHEBI:90725"/>
        <dbReference type="ChEBI" id="CHEBI:90736"/>
        <dbReference type="EC" id="2.3.1.199"/>
    </reaction>
</comment>
<keyword evidence="3 12" id="KW-0444">Lipid biosynthesis</keyword>
<evidence type="ECO:0000256" key="8">
    <source>
        <dbReference type="ARBA" id="ARBA00023098"/>
    </source>
</evidence>
<dbReference type="GO" id="GO:0034625">
    <property type="term" value="P:fatty acid elongation, monounsaturated fatty acid"/>
    <property type="evidence" value="ECO:0007669"/>
    <property type="project" value="TreeGrafter"/>
</dbReference>
<organism evidence="14 15">
    <name type="scientific">Piromyces finnis</name>
    <dbReference type="NCBI Taxonomy" id="1754191"/>
    <lineage>
        <taxon>Eukaryota</taxon>
        <taxon>Fungi</taxon>
        <taxon>Fungi incertae sedis</taxon>
        <taxon>Chytridiomycota</taxon>
        <taxon>Chytridiomycota incertae sedis</taxon>
        <taxon>Neocallimastigomycetes</taxon>
        <taxon>Neocallimastigales</taxon>
        <taxon>Neocallimastigaceae</taxon>
        <taxon>Piromyces</taxon>
    </lineage>
</organism>
<evidence type="ECO:0000256" key="10">
    <source>
        <dbReference type="ARBA" id="ARBA00023160"/>
    </source>
</evidence>
<name>A0A1Y1UQY1_9FUNG</name>
<comment type="caution">
    <text evidence="14">The sequence shown here is derived from an EMBL/GenBank/DDBJ whole genome shotgun (WGS) entry which is preliminary data.</text>
</comment>
<dbReference type="GO" id="GO:0005789">
    <property type="term" value="C:endoplasmic reticulum membrane"/>
    <property type="evidence" value="ECO:0007669"/>
    <property type="project" value="TreeGrafter"/>
</dbReference>
<evidence type="ECO:0000256" key="6">
    <source>
        <dbReference type="ARBA" id="ARBA00022832"/>
    </source>
</evidence>
<feature type="transmembrane region" description="Helical" evidence="12">
    <location>
        <begin position="167"/>
        <end position="186"/>
    </location>
</feature>
<keyword evidence="9 12" id="KW-0472">Membrane</keyword>
<reference evidence="14 15" key="1">
    <citation type="submission" date="2016-08" db="EMBL/GenBank/DDBJ databases">
        <title>Genomes of anaerobic fungi encode conserved fungal cellulosomes for biomass hydrolysis.</title>
        <authorList>
            <consortium name="DOE Joint Genome Institute"/>
            <person name="Haitjema C.H."/>
            <person name="Gilmore S.P."/>
            <person name="Henske J.K."/>
            <person name="Solomon K.V."/>
            <person name="De Groot R."/>
            <person name="Kuo A."/>
            <person name="Mondo S.J."/>
            <person name="Salamov A.A."/>
            <person name="Labutti K."/>
            <person name="Zhao Z."/>
            <person name="Chiniquy J."/>
            <person name="Barry K."/>
            <person name="Brewer H.M."/>
            <person name="Purvine S.O."/>
            <person name="Wright A.T."/>
            <person name="Boxma B."/>
            <person name="Van Alen T."/>
            <person name="Hackstein J.H."/>
            <person name="Baker S.E."/>
            <person name="Grigoriev I.V."/>
            <person name="O'Malley M.A."/>
        </authorList>
    </citation>
    <scope>NUCLEOTIDE SEQUENCE [LARGE SCALE GENOMIC DNA]</scope>
    <source>
        <strain evidence="15">finn</strain>
    </source>
</reference>
<evidence type="ECO:0000256" key="7">
    <source>
        <dbReference type="ARBA" id="ARBA00022989"/>
    </source>
</evidence>
<dbReference type="PANTHER" id="PTHR11157:SF134">
    <property type="entry name" value="ELONGATION OF FATTY ACIDS PROTEIN 1-RELATED"/>
    <property type="match status" value="1"/>
</dbReference>
<sequence>MVSINDIVPPLNQWEWNQFFNPNNFKWTVNKTPLSGYISVIWLWIIYFSLIAIIKLFMKNKKPFNVDSLTSINNKIFITWSVILTLLSGYSVFDKLLKFKLKELYCENETTIKGLWPYITYIYYLNKIYQLSGSILLTLKKKSLRHYHIWRHVYAIPLTYSWLNNRMIYSTLAVFVNSFVHTFLYIYSWKISKDIKKAPFYKKHIIFFQTFQFVASFTIGIPHLFFYIISRYPNFPWSGSYIHENLICNGMIPFIMTLVGNIFFLIGFIRIHIKDLKVLNKNFYHIYIYYLNEIAPDKLSKNQKKILMKKFNHTSMIQKKGNKKKSNSNNKKNYKPNQGNNEKGAI</sequence>
<evidence type="ECO:0000256" key="11">
    <source>
        <dbReference type="ARBA" id="ARBA00047375"/>
    </source>
</evidence>
<dbReference type="GO" id="GO:0030148">
    <property type="term" value="P:sphingolipid biosynthetic process"/>
    <property type="evidence" value="ECO:0007669"/>
    <property type="project" value="TreeGrafter"/>
</dbReference>
<dbReference type="STRING" id="1754191.A0A1Y1UQY1"/>
<evidence type="ECO:0000256" key="13">
    <source>
        <dbReference type="SAM" id="MobiDB-lite"/>
    </source>
</evidence>
<evidence type="ECO:0000256" key="2">
    <source>
        <dbReference type="ARBA" id="ARBA00007263"/>
    </source>
</evidence>
<comment type="catalytic activity">
    <reaction evidence="12">
        <text>an acyl-CoA + malonyl-CoA + H(+) = a 3-oxoacyl-CoA + CO2 + CoA</text>
        <dbReference type="Rhea" id="RHEA:50252"/>
        <dbReference type="ChEBI" id="CHEBI:15378"/>
        <dbReference type="ChEBI" id="CHEBI:16526"/>
        <dbReference type="ChEBI" id="CHEBI:57287"/>
        <dbReference type="ChEBI" id="CHEBI:57384"/>
        <dbReference type="ChEBI" id="CHEBI:58342"/>
        <dbReference type="ChEBI" id="CHEBI:90726"/>
    </reaction>
    <physiologicalReaction direction="left-to-right" evidence="12">
        <dbReference type="Rhea" id="RHEA:50253"/>
    </physiologicalReaction>
</comment>
<feature type="transmembrane region" description="Helical" evidence="12">
    <location>
        <begin position="206"/>
        <end position="230"/>
    </location>
</feature>
<keyword evidence="6 12" id="KW-0276">Fatty acid metabolism</keyword>
<dbReference type="GO" id="GO:0009922">
    <property type="term" value="F:fatty acid elongase activity"/>
    <property type="evidence" value="ECO:0007669"/>
    <property type="project" value="UniProtKB-EC"/>
</dbReference>
<feature type="transmembrane region" description="Helical" evidence="12">
    <location>
        <begin position="34"/>
        <end position="57"/>
    </location>
</feature>
<keyword evidence="7 12" id="KW-1133">Transmembrane helix</keyword>
<reference evidence="14 15" key="2">
    <citation type="submission" date="2016-08" db="EMBL/GenBank/DDBJ databases">
        <title>Pervasive Adenine N6-methylation of Active Genes in Fungi.</title>
        <authorList>
            <consortium name="DOE Joint Genome Institute"/>
            <person name="Mondo S.J."/>
            <person name="Dannebaum R.O."/>
            <person name="Kuo R.C."/>
            <person name="Labutti K."/>
            <person name="Haridas S."/>
            <person name="Kuo A."/>
            <person name="Salamov A."/>
            <person name="Ahrendt S.R."/>
            <person name="Lipzen A."/>
            <person name="Sullivan W."/>
            <person name="Andreopoulos W.B."/>
            <person name="Clum A."/>
            <person name="Lindquist E."/>
            <person name="Daum C."/>
            <person name="Ramamoorthy G.K."/>
            <person name="Gryganskyi A."/>
            <person name="Culley D."/>
            <person name="Magnuson J.K."/>
            <person name="James T.Y."/>
            <person name="O'Malley M.A."/>
            <person name="Stajich J.E."/>
            <person name="Spatafora J.W."/>
            <person name="Visel A."/>
            <person name="Grigoriev I.V."/>
        </authorList>
    </citation>
    <scope>NUCLEOTIDE SEQUENCE [LARGE SCALE GENOMIC DNA]</scope>
    <source>
        <strain evidence="15">finn</strain>
    </source>
</reference>
<dbReference type="InterPro" id="IPR002076">
    <property type="entry name" value="ELO_fam"/>
</dbReference>
<keyword evidence="10 12" id="KW-0275">Fatty acid biosynthesis</keyword>
<proteinExistence type="inferred from homology"/>
<keyword evidence="5 12" id="KW-0812">Transmembrane</keyword>
<evidence type="ECO:0000256" key="5">
    <source>
        <dbReference type="ARBA" id="ARBA00022692"/>
    </source>
</evidence>
<evidence type="ECO:0000256" key="4">
    <source>
        <dbReference type="ARBA" id="ARBA00022679"/>
    </source>
</evidence>
<dbReference type="GO" id="GO:0019367">
    <property type="term" value="P:fatty acid elongation, saturated fatty acid"/>
    <property type="evidence" value="ECO:0007669"/>
    <property type="project" value="TreeGrafter"/>
</dbReference>
<dbReference type="EC" id="2.3.1.-" evidence="12"/>
<keyword evidence="4 12" id="KW-0808">Transferase</keyword>
<keyword evidence="15" id="KW-1185">Reference proteome</keyword>
<dbReference type="GO" id="GO:0042761">
    <property type="term" value="P:very long-chain fatty acid biosynthetic process"/>
    <property type="evidence" value="ECO:0007669"/>
    <property type="project" value="TreeGrafter"/>
</dbReference>